<feature type="compositionally biased region" description="Basic and acidic residues" evidence="2">
    <location>
        <begin position="261"/>
        <end position="272"/>
    </location>
</feature>
<dbReference type="InterPro" id="IPR050300">
    <property type="entry name" value="GDXG_lipolytic_enzyme"/>
</dbReference>
<dbReference type="InterPro" id="IPR029058">
    <property type="entry name" value="AB_hydrolase_fold"/>
</dbReference>
<evidence type="ECO:0000256" key="3">
    <source>
        <dbReference type="SAM" id="Phobius"/>
    </source>
</evidence>
<keyword evidence="1 6" id="KW-0378">Hydrolase</keyword>
<feature type="transmembrane region" description="Helical" evidence="3">
    <location>
        <begin position="69"/>
        <end position="87"/>
    </location>
</feature>
<dbReference type="Pfam" id="PF20434">
    <property type="entry name" value="BD-FAE"/>
    <property type="match status" value="1"/>
</dbReference>
<sequence>MSRETSMPIGYIITILIIGVCTFTALIRATRLGILAFYVSVVINEIPHLAALLLVLSTALALVEGDLQGTGGIILLVIAALELVGLLELTRRSIRAHAVVNAVAAGHGAEISGGGVRLWLRPLVFPVPLRPGNVRRIGGLPYGEHPKQRLDVYRHRNSDLTGPVLVYFHGGGYSSGTNRNEGRVLLHRLAAQGWACISANYRLRPEAGLDEHLADARSVLQWANSNAGIHGGDVSRIVMAGSSAGAHMTALTVLTPPEPHSPPHDAKSRPEPADAEAVPRIAAAVCLYPWIGRYFGRGEDESQPSTPLALDPSNAPPMFIAHGDHDSWVPVEEARELHEHVRAGSSNATWYVELPGAQHSFDALHSWRNAAVVEGVVAFLRPIGDVAELTDSSR</sequence>
<protein>
    <submittedName>
        <fullName evidence="6">Alpha/beta hydrolase</fullName>
    </submittedName>
</protein>
<dbReference type="Proteomes" id="UP000316406">
    <property type="component" value="Unassembled WGS sequence"/>
</dbReference>
<accession>A0A556CD66</accession>
<gene>
    <name evidence="6" type="ORF">FO013_11455</name>
</gene>
<dbReference type="Pfam" id="PF01738">
    <property type="entry name" value="DLH"/>
    <property type="match status" value="1"/>
</dbReference>
<dbReference type="GO" id="GO:0016787">
    <property type="term" value="F:hydrolase activity"/>
    <property type="evidence" value="ECO:0007669"/>
    <property type="project" value="UniProtKB-KW"/>
</dbReference>
<dbReference type="InterPro" id="IPR002925">
    <property type="entry name" value="Dienelactn_hydro"/>
</dbReference>
<evidence type="ECO:0000313" key="6">
    <source>
        <dbReference type="EMBL" id="TSI15384.1"/>
    </source>
</evidence>
<dbReference type="InterPro" id="IPR049492">
    <property type="entry name" value="BD-FAE-like_dom"/>
</dbReference>
<keyword evidence="3" id="KW-0812">Transmembrane</keyword>
<keyword evidence="7" id="KW-1185">Reference proteome</keyword>
<dbReference type="AlphaFoldDB" id="A0A556CD66"/>
<keyword evidence="3" id="KW-1133">Transmembrane helix</keyword>
<evidence type="ECO:0000256" key="1">
    <source>
        <dbReference type="ARBA" id="ARBA00022801"/>
    </source>
</evidence>
<proteinExistence type="predicted"/>
<organism evidence="6 7">
    <name type="scientific">Brevibacterium aurantiacum</name>
    <dbReference type="NCBI Taxonomy" id="273384"/>
    <lineage>
        <taxon>Bacteria</taxon>
        <taxon>Bacillati</taxon>
        <taxon>Actinomycetota</taxon>
        <taxon>Actinomycetes</taxon>
        <taxon>Micrococcales</taxon>
        <taxon>Brevibacteriaceae</taxon>
        <taxon>Brevibacterium</taxon>
    </lineage>
</organism>
<feature type="region of interest" description="Disordered" evidence="2">
    <location>
        <begin position="255"/>
        <end position="275"/>
    </location>
</feature>
<evidence type="ECO:0000259" key="4">
    <source>
        <dbReference type="Pfam" id="PF01738"/>
    </source>
</evidence>
<dbReference type="OrthoDB" id="9803828at2"/>
<keyword evidence="3" id="KW-0472">Membrane</keyword>
<dbReference type="SUPFAM" id="SSF53474">
    <property type="entry name" value="alpha/beta-Hydrolases"/>
    <property type="match status" value="1"/>
</dbReference>
<feature type="domain" description="BD-FAE-like" evidence="5">
    <location>
        <begin position="150"/>
        <end position="255"/>
    </location>
</feature>
<feature type="domain" description="Dienelactone hydrolase" evidence="4">
    <location>
        <begin position="276"/>
        <end position="363"/>
    </location>
</feature>
<evidence type="ECO:0000313" key="7">
    <source>
        <dbReference type="Proteomes" id="UP000316406"/>
    </source>
</evidence>
<dbReference type="EMBL" id="VLTK01000006">
    <property type="protein sequence ID" value="TSI15384.1"/>
    <property type="molecule type" value="Genomic_DNA"/>
</dbReference>
<comment type="caution">
    <text evidence="6">The sequence shown here is derived from an EMBL/GenBank/DDBJ whole genome shotgun (WGS) entry which is preliminary data.</text>
</comment>
<feature type="transmembrane region" description="Helical" evidence="3">
    <location>
        <begin position="6"/>
        <end position="27"/>
    </location>
</feature>
<reference evidence="6 7" key="1">
    <citation type="submission" date="2019-07" db="EMBL/GenBank/DDBJ databases">
        <title>Draft genome sequence of Brevibacterium aurantiacum XU54 isolated from Xinjiang China.</title>
        <authorList>
            <person name="Xu X."/>
        </authorList>
    </citation>
    <scope>NUCLEOTIDE SEQUENCE [LARGE SCALE GENOMIC DNA]</scope>
    <source>
        <strain evidence="6 7">XU54</strain>
    </source>
</reference>
<name>A0A556CD66_BREAU</name>
<feature type="transmembrane region" description="Helical" evidence="3">
    <location>
        <begin position="34"/>
        <end position="63"/>
    </location>
</feature>
<evidence type="ECO:0000256" key="2">
    <source>
        <dbReference type="SAM" id="MobiDB-lite"/>
    </source>
</evidence>
<evidence type="ECO:0000259" key="5">
    <source>
        <dbReference type="Pfam" id="PF20434"/>
    </source>
</evidence>
<dbReference type="PANTHER" id="PTHR48081">
    <property type="entry name" value="AB HYDROLASE SUPERFAMILY PROTEIN C4A8.06C"/>
    <property type="match status" value="1"/>
</dbReference>
<dbReference type="Gene3D" id="3.40.50.1820">
    <property type="entry name" value="alpha/beta hydrolase"/>
    <property type="match status" value="1"/>
</dbReference>